<name>A0ABV4L6M0_9GAMM</name>
<keyword evidence="3" id="KW-1185">Reference proteome</keyword>
<evidence type="ECO:0000313" key="2">
    <source>
        <dbReference type="EMBL" id="MEZ8083099.1"/>
    </source>
</evidence>
<keyword evidence="1" id="KW-1133">Transmembrane helix</keyword>
<dbReference type="Proteomes" id="UP001569154">
    <property type="component" value="Unassembled WGS sequence"/>
</dbReference>
<reference evidence="2 3" key="1">
    <citation type="submission" date="2024-06" db="EMBL/GenBank/DDBJ databases">
        <authorList>
            <person name="Steensen K."/>
            <person name="Seneca J."/>
            <person name="Bartlau N."/>
            <person name="Yu A.X."/>
            <person name="Polz M.F."/>
        </authorList>
    </citation>
    <scope>NUCLEOTIDE SEQUENCE [LARGE SCALE GENOMIC DNA]</scope>
    <source>
        <strain evidence="2 3">1F260</strain>
    </source>
</reference>
<gene>
    <name evidence="2" type="ORF">ACED35_18435</name>
</gene>
<feature type="transmembrane region" description="Helical" evidence="1">
    <location>
        <begin position="18"/>
        <end position="40"/>
    </location>
</feature>
<organism evidence="2 3">
    <name type="scientific">Enterovibrio norvegicus</name>
    <dbReference type="NCBI Taxonomy" id="188144"/>
    <lineage>
        <taxon>Bacteria</taxon>
        <taxon>Pseudomonadati</taxon>
        <taxon>Pseudomonadota</taxon>
        <taxon>Gammaproteobacteria</taxon>
        <taxon>Vibrionales</taxon>
        <taxon>Vibrionaceae</taxon>
        <taxon>Enterovibrio</taxon>
    </lineage>
</organism>
<dbReference type="InterPro" id="IPR009883">
    <property type="entry name" value="YgfX"/>
</dbReference>
<evidence type="ECO:0000256" key="1">
    <source>
        <dbReference type="SAM" id="Phobius"/>
    </source>
</evidence>
<dbReference type="EMBL" id="JBGONM010000051">
    <property type="protein sequence ID" value="MEZ8083099.1"/>
    <property type="molecule type" value="Genomic_DNA"/>
</dbReference>
<keyword evidence="1" id="KW-0472">Membrane</keyword>
<comment type="caution">
    <text evidence="2">The sequence shown here is derived from an EMBL/GenBank/DDBJ whole genome shotgun (WGS) entry which is preliminary data.</text>
</comment>
<dbReference type="Pfam" id="PF07254">
    <property type="entry name" value="Cpta_toxin"/>
    <property type="match status" value="1"/>
</dbReference>
<dbReference type="RefSeq" id="WP_198928622.1">
    <property type="nucleotide sequence ID" value="NZ_AJYF02000327.1"/>
</dbReference>
<evidence type="ECO:0000313" key="3">
    <source>
        <dbReference type="Proteomes" id="UP001569154"/>
    </source>
</evidence>
<protein>
    <submittedName>
        <fullName evidence="2">Protein YgfX</fullName>
    </submittedName>
</protein>
<sequence length="136" mass="15467">MLITEASCVNTSIGQSRLLARCVVVGFVLTGVLLFSVSALPIEAKALCIPFLSNEYRRLSWRLSSTELATLQLDTQGRCLLNSHVWHVHRVHFLSGWLMVIDLHNGQQRRRLPFFKDAFSESTYRHLSRVCLAIKV</sequence>
<accession>A0ABV4L6M0</accession>
<keyword evidence="1" id="KW-0812">Transmembrane</keyword>
<proteinExistence type="predicted"/>